<accession>A0ABU9TZH2</accession>
<name>A0ABU9TZH2_9GAMM</name>
<dbReference type="InterPro" id="IPR003615">
    <property type="entry name" value="HNH_nuc"/>
</dbReference>
<evidence type="ECO:0008006" key="3">
    <source>
        <dbReference type="Google" id="ProtNLM"/>
    </source>
</evidence>
<protein>
    <recommendedName>
        <fullName evidence="3">HNH endonuclease</fullName>
    </recommendedName>
</protein>
<comment type="caution">
    <text evidence="1">The sequence shown here is derived from an EMBL/GenBank/DDBJ whole genome shotgun (WGS) entry which is preliminary data.</text>
</comment>
<proteinExistence type="predicted"/>
<reference evidence="1 2" key="1">
    <citation type="submission" date="2024-03" db="EMBL/GenBank/DDBJ databases">
        <title>Community enrichment and isolation of bacterial strains for fucoidan degradation.</title>
        <authorList>
            <person name="Sichert A."/>
        </authorList>
    </citation>
    <scope>NUCLEOTIDE SEQUENCE [LARGE SCALE GENOMIC DNA]</scope>
    <source>
        <strain evidence="1 2">AS81</strain>
    </source>
</reference>
<dbReference type="Proteomes" id="UP001388366">
    <property type="component" value="Unassembled WGS sequence"/>
</dbReference>
<organism evidence="1 2">
    <name type="scientific">Pseudoalteromonas neustonica</name>
    <dbReference type="NCBI Taxonomy" id="1840331"/>
    <lineage>
        <taxon>Bacteria</taxon>
        <taxon>Pseudomonadati</taxon>
        <taxon>Pseudomonadota</taxon>
        <taxon>Gammaproteobacteria</taxon>
        <taxon>Alteromonadales</taxon>
        <taxon>Pseudoalteromonadaceae</taxon>
        <taxon>Pseudoalteromonas</taxon>
    </lineage>
</organism>
<sequence length="223" mass="26601">MPFEPINFSEKALAIITRYDLQDHNFWSEAESIDKVRKEIRDHYLPIQEYRCAYCNNQNLETHGLVWDCEHFLPKKGYPKFMFEPKNLVISCKSCNLAKENYKAELLSRGDNPKFYPEEANDFKLIHPIFENYADYFKIISKNDNKIIEPLDNLPEEKKEKAEFTFRCCNFKRFVAKYAGYDHFREDFLYAIQKLQENNGEMTGDEILQCLENPNIGIERKFF</sequence>
<gene>
    <name evidence="1" type="ORF">WNY63_02425</name>
</gene>
<dbReference type="RefSeq" id="WP_342883226.1">
    <property type="nucleotide sequence ID" value="NZ_JBBMQU010000003.1"/>
</dbReference>
<evidence type="ECO:0000313" key="1">
    <source>
        <dbReference type="EMBL" id="MEM5549591.1"/>
    </source>
</evidence>
<evidence type="ECO:0000313" key="2">
    <source>
        <dbReference type="Proteomes" id="UP001388366"/>
    </source>
</evidence>
<keyword evidence="2" id="KW-1185">Reference proteome</keyword>
<dbReference type="EMBL" id="JBBMQU010000003">
    <property type="protein sequence ID" value="MEM5549591.1"/>
    <property type="molecule type" value="Genomic_DNA"/>
</dbReference>
<dbReference type="Gene3D" id="1.10.30.50">
    <property type="match status" value="1"/>
</dbReference>
<dbReference type="CDD" id="cd00085">
    <property type="entry name" value="HNHc"/>
    <property type="match status" value="1"/>
</dbReference>